<feature type="domain" description="DAGKc" evidence="1">
    <location>
        <begin position="21"/>
        <end position="160"/>
    </location>
</feature>
<dbReference type="OrthoDB" id="142078at2"/>
<dbReference type="InterPro" id="IPR001206">
    <property type="entry name" value="Diacylglycerol_kinase_cat_dom"/>
</dbReference>
<dbReference type="Gene3D" id="3.40.50.10330">
    <property type="entry name" value="Probable inorganic polyphosphate/atp-NAD kinase, domain 1"/>
    <property type="match status" value="1"/>
</dbReference>
<dbReference type="EMBL" id="LPZR01000049">
    <property type="protein sequence ID" value="KYO56154.1"/>
    <property type="molecule type" value="Genomic_DNA"/>
</dbReference>
<proteinExistence type="predicted"/>
<dbReference type="PROSITE" id="PS50146">
    <property type="entry name" value="DAGK"/>
    <property type="match status" value="1"/>
</dbReference>
<comment type="caution">
    <text evidence="2">The sequence shown here is derived from an EMBL/GenBank/DDBJ whole genome shotgun (WGS) entry which is preliminary data.</text>
</comment>
<evidence type="ECO:0000313" key="2">
    <source>
        <dbReference type="EMBL" id="KYO56154.1"/>
    </source>
</evidence>
<dbReference type="Proteomes" id="UP000075787">
    <property type="component" value="Unassembled WGS sequence"/>
</dbReference>
<dbReference type="SUPFAM" id="SSF111331">
    <property type="entry name" value="NAD kinase/diacylglycerol kinase-like"/>
    <property type="match status" value="1"/>
</dbReference>
<accession>A0A161PY54</accession>
<dbReference type="RefSeq" id="WP_062762001.1">
    <property type="nucleotide sequence ID" value="NZ_CP121042.1"/>
</dbReference>
<dbReference type="InterPro" id="IPR017438">
    <property type="entry name" value="ATP-NAD_kinase_N"/>
</dbReference>
<organism evidence="2 3">
    <name type="scientific">Tistrella mobilis</name>
    <dbReference type="NCBI Taxonomy" id="171437"/>
    <lineage>
        <taxon>Bacteria</taxon>
        <taxon>Pseudomonadati</taxon>
        <taxon>Pseudomonadota</taxon>
        <taxon>Alphaproteobacteria</taxon>
        <taxon>Geminicoccales</taxon>
        <taxon>Geminicoccaceae</taxon>
        <taxon>Tistrella</taxon>
    </lineage>
</organism>
<evidence type="ECO:0000313" key="3">
    <source>
        <dbReference type="Proteomes" id="UP000075787"/>
    </source>
</evidence>
<gene>
    <name evidence="2" type="ORF">AUP44_22485</name>
</gene>
<name>A0A161PY54_9PROT</name>
<dbReference type="InterPro" id="IPR016064">
    <property type="entry name" value="NAD/diacylglycerol_kinase_sf"/>
</dbReference>
<dbReference type="Pfam" id="PF00781">
    <property type="entry name" value="DAGK_cat"/>
    <property type="match status" value="1"/>
</dbReference>
<reference evidence="2 3" key="1">
    <citation type="submission" date="2015-12" db="EMBL/GenBank/DDBJ databases">
        <title>Genome sequence of Tistrella mobilis MCCC 1A02139.</title>
        <authorList>
            <person name="Lu L."/>
            <person name="Lai Q."/>
            <person name="Shao Z."/>
            <person name="Qian P."/>
        </authorList>
    </citation>
    <scope>NUCLEOTIDE SEQUENCE [LARGE SCALE GENOMIC DNA]</scope>
    <source>
        <strain evidence="2 3">MCCC 1A02139</strain>
    </source>
</reference>
<sequence>MSSGPAGWWAMPVAERLPPFTPARFALPVVHNPEAGGGLWPVARLGAQLDAQGLAAAPLIHAKDPDLGPRLAAAAAGRRPEEVPVLVAGGDGTVARLLRALPDRRMPVAILATGSANNIARSFGLHLPDPDDQNGERVDLAARVLGGIACPWHAGRVHPGGPEAGAPRLFFESVGFGAIAAAMDGGGKDLHGLPKILAGRAALAEALAAGRPQRCRLTLGDRVVARRSLLVEIPCLPWTGPRLLIAPGLSPGGRQVCAVTLPARHLAAARAWLADPEMPVHALSPLTAPHIVLDGLTGPVRVDDAQLTEDAAGRPFAFDRDPDPFRILTDPDI</sequence>
<dbReference type="GeneID" id="97238803"/>
<dbReference type="AlphaFoldDB" id="A0A161PY54"/>
<protein>
    <recommendedName>
        <fullName evidence="1">DAGKc domain-containing protein</fullName>
    </recommendedName>
</protein>
<dbReference type="GO" id="GO:0016301">
    <property type="term" value="F:kinase activity"/>
    <property type="evidence" value="ECO:0007669"/>
    <property type="project" value="InterPro"/>
</dbReference>
<evidence type="ECO:0000259" key="1">
    <source>
        <dbReference type="PROSITE" id="PS50146"/>
    </source>
</evidence>